<accession>A0A2S6GUE7</accession>
<feature type="region of interest" description="Disordered" evidence="2">
    <location>
        <begin position="252"/>
        <end position="274"/>
    </location>
</feature>
<evidence type="ECO:0000313" key="4">
    <source>
        <dbReference type="Proteomes" id="UP000239203"/>
    </source>
</evidence>
<dbReference type="SUPFAM" id="SSF102588">
    <property type="entry name" value="LmbE-like"/>
    <property type="match status" value="1"/>
</dbReference>
<dbReference type="GO" id="GO:0016137">
    <property type="term" value="P:glycoside metabolic process"/>
    <property type="evidence" value="ECO:0007669"/>
    <property type="project" value="UniProtKB-ARBA"/>
</dbReference>
<keyword evidence="4" id="KW-1185">Reference proteome</keyword>
<evidence type="ECO:0000313" key="3">
    <source>
        <dbReference type="EMBL" id="PPK68817.1"/>
    </source>
</evidence>
<evidence type="ECO:0000256" key="2">
    <source>
        <dbReference type="SAM" id="MobiDB-lite"/>
    </source>
</evidence>
<protein>
    <submittedName>
        <fullName evidence="3">LmbE family N-acetylglucosaminyl deacetylase</fullName>
    </submittedName>
</protein>
<dbReference type="EMBL" id="PTIX01000004">
    <property type="protein sequence ID" value="PPK68817.1"/>
    <property type="molecule type" value="Genomic_DNA"/>
</dbReference>
<dbReference type="InterPro" id="IPR024078">
    <property type="entry name" value="LmbE-like_dom_sf"/>
</dbReference>
<sequence length="274" mass="29640">MSQASGQVRFLAVSPHLDDAVLSYGAGLAQAGRDGADVLVHTVFAGSASPPYSAAAQRLHELWGLAPDQDASLVRRAEDAAALDHLGAAHRHGRFLDSIYRRLPDGRWLAENVAGKAKLRIDEHSPEHERELRAAVEDDIRAVVAEVVPTLVVTCAAINAHVDNRITRDAALAVAGERGIPVRLWEDLPHATFGSDEVELPAGFHLGDAEFGAVEEESRTRKFESLKYYTSQLLMLDGPNKDLFALLDEHARKSSPRGGYGETTWPVSRGAGDS</sequence>
<keyword evidence="1" id="KW-0862">Zinc</keyword>
<organism evidence="3 4">
    <name type="scientific">Actinokineospora auranticolor</name>
    <dbReference type="NCBI Taxonomy" id="155976"/>
    <lineage>
        <taxon>Bacteria</taxon>
        <taxon>Bacillati</taxon>
        <taxon>Actinomycetota</taxon>
        <taxon>Actinomycetes</taxon>
        <taxon>Pseudonocardiales</taxon>
        <taxon>Pseudonocardiaceae</taxon>
        <taxon>Actinokineospora</taxon>
    </lineage>
</organism>
<proteinExistence type="predicted"/>
<dbReference type="RefSeq" id="WP_104478390.1">
    <property type="nucleotide sequence ID" value="NZ_CP154825.1"/>
</dbReference>
<dbReference type="Pfam" id="PF02585">
    <property type="entry name" value="PIG-L"/>
    <property type="match status" value="1"/>
</dbReference>
<dbReference type="Proteomes" id="UP000239203">
    <property type="component" value="Unassembled WGS sequence"/>
</dbReference>
<reference evidence="3 4" key="1">
    <citation type="submission" date="2018-02" db="EMBL/GenBank/DDBJ databases">
        <title>Genomic Encyclopedia of Archaeal and Bacterial Type Strains, Phase II (KMG-II): from individual species to whole genera.</title>
        <authorList>
            <person name="Goeker M."/>
        </authorList>
    </citation>
    <scope>NUCLEOTIDE SEQUENCE [LARGE SCALE GENOMIC DNA]</scope>
    <source>
        <strain evidence="3 4">YU 961-1</strain>
    </source>
</reference>
<dbReference type="InterPro" id="IPR003737">
    <property type="entry name" value="GlcNAc_PI_deacetylase-related"/>
</dbReference>
<evidence type="ECO:0000256" key="1">
    <source>
        <dbReference type="ARBA" id="ARBA00022833"/>
    </source>
</evidence>
<dbReference type="OrthoDB" id="116799at2"/>
<dbReference type="Gene3D" id="3.40.50.10320">
    <property type="entry name" value="LmbE-like"/>
    <property type="match status" value="1"/>
</dbReference>
<dbReference type="AlphaFoldDB" id="A0A2S6GUE7"/>
<gene>
    <name evidence="3" type="ORF">CLV40_10461</name>
</gene>
<name>A0A2S6GUE7_9PSEU</name>
<comment type="caution">
    <text evidence="3">The sequence shown here is derived from an EMBL/GenBank/DDBJ whole genome shotgun (WGS) entry which is preliminary data.</text>
</comment>